<evidence type="ECO:0000256" key="3">
    <source>
        <dbReference type="ARBA" id="ARBA00022448"/>
    </source>
</evidence>
<evidence type="ECO:0000256" key="8">
    <source>
        <dbReference type="SAM" id="Phobius"/>
    </source>
</evidence>
<feature type="transmembrane region" description="Helical" evidence="8">
    <location>
        <begin position="341"/>
        <end position="362"/>
    </location>
</feature>
<evidence type="ECO:0000256" key="6">
    <source>
        <dbReference type="ARBA" id="ARBA00022989"/>
    </source>
</evidence>
<feature type="domain" description="Major facilitator superfamily (MFS) profile" evidence="9">
    <location>
        <begin position="15"/>
        <end position="394"/>
    </location>
</feature>
<dbReference type="SUPFAM" id="SSF103473">
    <property type="entry name" value="MFS general substrate transporter"/>
    <property type="match status" value="1"/>
</dbReference>
<evidence type="ECO:0000259" key="9">
    <source>
        <dbReference type="PROSITE" id="PS50850"/>
    </source>
</evidence>
<dbReference type="InterPro" id="IPR020846">
    <property type="entry name" value="MFS_dom"/>
</dbReference>
<dbReference type="CDD" id="cd17324">
    <property type="entry name" value="MFS_NepI_like"/>
    <property type="match status" value="1"/>
</dbReference>
<feature type="transmembrane region" description="Helical" evidence="8">
    <location>
        <begin position="278"/>
        <end position="298"/>
    </location>
</feature>
<dbReference type="RefSeq" id="WP_071648129.1">
    <property type="nucleotide sequence ID" value="NZ_CP017962.1"/>
</dbReference>
<feature type="transmembrane region" description="Helical" evidence="8">
    <location>
        <begin position="164"/>
        <end position="189"/>
    </location>
</feature>
<keyword evidence="3" id="KW-0813">Transport</keyword>
<evidence type="ECO:0000313" key="10">
    <source>
        <dbReference type="EMBL" id="APC47005.1"/>
    </source>
</evidence>
<dbReference type="PROSITE" id="PS50850">
    <property type="entry name" value="MFS"/>
    <property type="match status" value="1"/>
</dbReference>
<feature type="transmembrane region" description="Helical" evidence="8">
    <location>
        <begin position="136"/>
        <end position="158"/>
    </location>
</feature>
<comment type="similarity">
    <text evidence="2">Belongs to the major facilitator superfamily.</text>
</comment>
<dbReference type="KEGG" id="vhl:BME96_01815"/>
<dbReference type="InterPro" id="IPR011701">
    <property type="entry name" value="MFS"/>
</dbReference>
<comment type="subcellular location">
    <subcellularLocation>
        <location evidence="1">Cell membrane</location>
        <topology evidence="1">Multi-pass membrane protein</topology>
    </subcellularLocation>
</comment>
<feature type="transmembrane region" description="Helical" evidence="8">
    <location>
        <begin position="368"/>
        <end position="389"/>
    </location>
</feature>
<dbReference type="AlphaFoldDB" id="A0AAC9NJP1"/>
<evidence type="ECO:0000256" key="1">
    <source>
        <dbReference type="ARBA" id="ARBA00004651"/>
    </source>
</evidence>
<feature type="transmembrane region" description="Helical" evidence="8">
    <location>
        <begin position="81"/>
        <end position="98"/>
    </location>
</feature>
<protein>
    <submittedName>
        <fullName evidence="10">MFS transporter</fullName>
    </submittedName>
</protein>
<keyword evidence="4" id="KW-1003">Cell membrane</keyword>
<dbReference type="Proteomes" id="UP000182945">
    <property type="component" value="Chromosome"/>
</dbReference>
<dbReference type="GeneID" id="71513115"/>
<reference evidence="10 11" key="1">
    <citation type="submission" date="2016-11" db="EMBL/GenBank/DDBJ databases">
        <title>Complete genome sequencing of Virgibacillus halodenitrificans PDB-F2.</title>
        <authorList>
            <person name="Sun Z."/>
            <person name="Zhou Y."/>
            <person name="Li H."/>
        </authorList>
    </citation>
    <scope>NUCLEOTIDE SEQUENCE [LARGE SCALE GENOMIC DNA]</scope>
    <source>
        <strain evidence="10 11">PDB-F2</strain>
    </source>
</reference>
<sequence length="397" mass="43747">MAGEVASIKKKDKLVTSILFWCALIVVSSVYTTTPLIDVFSDYFSTTRTHAAWTSSSFSLFYAIGFLFFGPLSDRFGRKNIILTGLLALGILTPLIGMTDQLEWVVALRGIQGFFAATFAPTALAYAFEMFPKQKLVTVIGFLSFGYVTAGIFGQVLAGGISNYLGWQSVFVVFGLFYLITFAVVLLFLPRDYKRFKYSGLKRYLYQITTLFKYRNLVLCYLITITLLLTFVGMYTVLGNYLGNEPFQLTETEILYIRAFGFIGMLLSPLAGRLVNTFGLIAMLKFGLSLSSICLVLMGLSSSLLLIIITSILFVGGISLLFPVIMLLIGEFGGEQRALASSLYAFILFIGATAGPLIAVILMSLGNYMITFTVLSFLLAIGIPASFFIKYENASYS</sequence>
<feature type="transmembrane region" description="Helical" evidence="8">
    <location>
        <begin position="14"/>
        <end position="31"/>
    </location>
</feature>
<feature type="transmembrane region" description="Helical" evidence="8">
    <location>
        <begin position="218"/>
        <end position="242"/>
    </location>
</feature>
<dbReference type="GO" id="GO:0022857">
    <property type="term" value="F:transmembrane transporter activity"/>
    <property type="evidence" value="ECO:0007669"/>
    <property type="project" value="InterPro"/>
</dbReference>
<keyword evidence="5 8" id="KW-0812">Transmembrane</keyword>
<feature type="transmembrane region" description="Helical" evidence="8">
    <location>
        <begin position="104"/>
        <end position="124"/>
    </location>
</feature>
<organism evidence="10 11">
    <name type="scientific">Virgibacillus halodenitrificans</name>
    <name type="common">Bacillus halodenitrificans</name>
    <dbReference type="NCBI Taxonomy" id="1482"/>
    <lineage>
        <taxon>Bacteria</taxon>
        <taxon>Bacillati</taxon>
        <taxon>Bacillota</taxon>
        <taxon>Bacilli</taxon>
        <taxon>Bacillales</taxon>
        <taxon>Bacillaceae</taxon>
        <taxon>Virgibacillus</taxon>
    </lineage>
</organism>
<keyword evidence="7 8" id="KW-0472">Membrane</keyword>
<evidence type="ECO:0000256" key="7">
    <source>
        <dbReference type="ARBA" id="ARBA00023136"/>
    </source>
</evidence>
<accession>A0AAC9NJP1</accession>
<evidence type="ECO:0000256" key="5">
    <source>
        <dbReference type="ARBA" id="ARBA00022692"/>
    </source>
</evidence>
<proteinExistence type="inferred from homology"/>
<feature type="transmembrane region" description="Helical" evidence="8">
    <location>
        <begin position="304"/>
        <end position="329"/>
    </location>
</feature>
<gene>
    <name evidence="10" type="ORF">BME96_01815</name>
</gene>
<evidence type="ECO:0000256" key="2">
    <source>
        <dbReference type="ARBA" id="ARBA00008335"/>
    </source>
</evidence>
<dbReference type="Pfam" id="PF07690">
    <property type="entry name" value="MFS_1"/>
    <property type="match status" value="2"/>
</dbReference>
<evidence type="ECO:0000313" key="11">
    <source>
        <dbReference type="Proteomes" id="UP000182945"/>
    </source>
</evidence>
<dbReference type="Gene3D" id="1.20.1250.20">
    <property type="entry name" value="MFS general substrate transporter like domains"/>
    <property type="match status" value="1"/>
</dbReference>
<feature type="transmembrane region" description="Helical" evidence="8">
    <location>
        <begin position="51"/>
        <end position="69"/>
    </location>
</feature>
<dbReference type="GO" id="GO:0005886">
    <property type="term" value="C:plasma membrane"/>
    <property type="evidence" value="ECO:0007669"/>
    <property type="project" value="UniProtKB-SubCell"/>
</dbReference>
<keyword evidence="6 8" id="KW-1133">Transmembrane helix</keyword>
<evidence type="ECO:0000256" key="4">
    <source>
        <dbReference type="ARBA" id="ARBA00022475"/>
    </source>
</evidence>
<dbReference type="PANTHER" id="PTHR43271:SF2">
    <property type="entry name" value="BLL2771 PROTEIN"/>
    <property type="match status" value="1"/>
</dbReference>
<name>A0AAC9NJP1_VIRHA</name>
<dbReference type="PANTHER" id="PTHR43271">
    <property type="entry name" value="BLL2771 PROTEIN"/>
    <property type="match status" value="1"/>
</dbReference>
<dbReference type="EMBL" id="CP017962">
    <property type="protein sequence ID" value="APC47005.1"/>
    <property type="molecule type" value="Genomic_DNA"/>
</dbReference>
<dbReference type="InterPro" id="IPR036259">
    <property type="entry name" value="MFS_trans_sf"/>
</dbReference>
<feature type="transmembrane region" description="Helical" evidence="8">
    <location>
        <begin position="254"/>
        <end position="271"/>
    </location>
</feature>